<dbReference type="PANTHER" id="PTHR33069:SF3">
    <property type="entry name" value="DYNEIN HEAVY CHAIN TAIL DOMAIN-CONTAINING PROTEIN"/>
    <property type="match status" value="1"/>
</dbReference>
<keyword evidence="2" id="KW-1185">Reference proteome</keyword>
<dbReference type="AlphaFoldDB" id="A0A2S4UTJ2"/>
<evidence type="ECO:0000313" key="1">
    <source>
        <dbReference type="EMBL" id="POW00531.1"/>
    </source>
</evidence>
<name>A0A2S4UTJ2_9BASI</name>
<dbReference type="Proteomes" id="UP000239156">
    <property type="component" value="Unassembled WGS sequence"/>
</dbReference>
<dbReference type="VEuPathDB" id="FungiDB:PSHT_08097"/>
<proteinExistence type="predicted"/>
<dbReference type="VEuPathDB" id="FungiDB:PSTT_13067"/>
<organism evidence="1 2">
    <name type="scientific">Puccinia striiformis</name>
    <dbReference type="NCBI Taxonomy" id="27350"/>
    <lineage>
        <taxon>Eukaryota</taxon>
        <taxon>Fungi</taxon>
        <taxon>Dikarya</taxon>
        <taxon>Basidiomycota</taxon>
        <taxon>Pucciniomycotina</taxon>
        <taxon>Pucciniomycetes</taxon>
        <taxon>Pucciniales</taxon>
        <taxon>Pucciniaceae</taxon>
        <taxon>Puccinia</taxon>
    </lineage>
</organism>
<sequence>MSDSDSEYLNDVYLALIDASERLELREQAGKITLQDYLVIQGFDSLGTRHAFDWPNTPADLSLDRLRSKKDLLTQLHSNLLPRLRDQLSSLSKALNRSELRKDTVKKFALILEIQPQVSLTLEQIIRTARDIIPGRVPKSLHRSDQHFKDFKCFRLHGLVDLIRDSFKTHFGNVCQTHRGNIEELISSTERYATLGEFYHDPLYSWTTHFYDDPLCQTIANTTLLLKESELDIICAYWPNAIEKMVYGVKFILRLADPRPIDDIDRQGPSIASVQLSKPFIPIFKLLKLFFVKLFRQVRNIHQASSFTEMSSDQFTLLQCSAAHIGRSMTHLYCHLSQADIHDRPNTSRNLIEEIEKIIPLFTSYEAVLMLYIVPFFPDTNGLSPQVYFGDWFVSWNTLFSVATYNAIQAAVHFFEQDGP</sequence>
<dbReference type="PANTHER" id="PTHR33069">
    <property type="entry name" value="CHROMOSOME 7, WHOLE GENOME SHOTGUN SEQUENCE-RELATED"/>
    <property type="match status" value="1"/>
</dbReference>
<comment type="caution">
    <text evidence="1">The sequence shown here is derived from an EMBL/GenBank/DDBJ whole genome shotgun (WGS) entry which is preliminary data.</text>
</comment>
<accession>A0A2S4UTJ2</accession>
<gene>
    <name evidence="1" type="ORF">PSTT_13067</name>
</gene>
<protein>
    <submittedName>
        <fullName evidence="1">Uncharacterized protein</fullName>
    </submittedName>
</protein>
<evidence type="ECO:0000313" key="2">
    <source>
        <dbReference type="Proteomes" id="UP000239156"/>
    </source>
</evidence>
<dbReference type="EMBL" id="PKSL01000177">
    <property type="protein sequence ID" value="POW00531.1"/>
    <property type="molecule type" value="Genomic_DNA"/>
</dbReference>
<reference evidence="1" key="1">
    <citation type="submission" date="2017-12" db="EMBL/GenBank/DDBJ databases">
        <title>Gene loss provides genomic basis for host adaptation in cereal stripe rust fungi.</title>
        <authorList>
            <person name="Xia C."/>
        </authorList>
    </citation>
    <scope>NUCLEOTIDE SEQUENCE [LARGE SCALE GENOMIC DNA]</scope>
    <source>
        <strain evidence="1">93-210</strain>
    </source>
</reference>